<protein>
    <submittedName>
        <fullName evidence="2">Uncharacterized protein</fullName>
    </submittedName>
</protein>
<feature type="coiled-coil region" evidence="1">
    <location>
        <begin position="387"/>
        <end position="446"/>
    </location>
</feature>
<dbReference type="Proteomes" id="UP001335720">
    <property type="component" value="Chromosome"/>
</dbReference>
<dbReference type="AlphaFoldDB" id="A0AA48I4P7"/>
<keyword evidence="1" id="KW-0175">Coiled coil</keyword>
<evidence type="ECO:0000313" key="2">
    <source>
        <dbReference type="EMBL" id="BED92857.1"/>
    </source>
</evidence>
<reference evidence="2" key="1">
    <citation type="journal article" date="2023" name="ISME J.">
        <title>Emergence of putative energy parasites within Clostridia revealed by genome analysis of a novel endosymbiotic clade.</title>
        <authorList>
            <person name="Takahashi K."/>
            <person name="Kuwahara H."/>
            <person name="Horikawa Y."/>
            <person name="Izawa K."/>
            <person name="Kato D."/>
            <person name="Inagaki T."/>
            <person name="Yuki M."/>
            <person name="Ohkuma M."/>
            <person name="Hongoh Y."/>
        </authorList>
    </citation>
    <scope>NUCLEOTIDE SEQUENCE</scope>
    <source>
        <strain evidence="2">RsTa-C01</strain>
    </source>
</reference>
<sequence>MAGNNPDDYKPIVIDFDIKNIEEQIIIIKSTAKDLESLLSSKKSDNEKLKEGHEYLKKIIDDKYVIRNLSINLSKFICDNGSFNLNVLGVFVDDFQEYFEEIEKLYNEQPNRGFNVKKIIDPQISLLNKMSKTAESVITIIKEERASFDKRLDYLTKKYKISREDKESVPRSRILIGDIGFMSNYKGLDILEEKLKLRSILLKFIKLKKNFNSIKNKLYSTDKIDEITKEITKIISVGSLKKCLDLDSLKSKIKSHEESLKEYEKTFELENLRSQCLEKFEEINTGHAKGYYKDSNIKDLNIKDLKDLKDLKILKNNIIDCQKIEELADISHDILDMLIRKLNEKTKIIEEKENCRIMFYNLTKSKYFKVFYPNFKDTKSNYINRIAQCDKKKLQEISDELKDLEKKLKNLEDCVDFELRDKKGSIEQLNDLKKCIQNEKIKQENKNKIFQEIEYNIMVIREKLDPDNHDNILKEVNFFDMRTNVKNNLNNLKLGFQKYRVLEYLEEFQDVANENFGDINDINIKDYNTLKKYYDQIDDIIKTKKITNIDSLISCLNDTIRTIGSLDDLCAKYNNLIYDAICKKNLAAQNKKALNDFNIISNEVKEIVEKYKFISDDYNNYLSKLGNEKFDKEYLIKLLQKIKDAHKYMESNGYKNRVSELEKRFSVISKVYNDDNGLSKFFAEKNLGLSFNYFRDAFSKIKETLADETSKTEKISNLENSLKNSLKEVEDAKKNQITRMGELKKLKKEFGKLSHNIKKDTKNSNFIKTIDSLTRQGYVTVEELENLKKIITENK</sequence>
<proteinExistence type="predicted"/>
<feature type="coiled-coil region" evidence="1">
    <location>
        <begin position="715"/>
        <end position="746"/>
    </location>
</feature>
<evidence type="ECO:0000256" key="1">
    <source>
        <dbReference type="SAM" id="Coils"/>
    </source>
</evidence>
<feature type="coiled-coil region" evidence="1">
    <location>
        <begin position="246"/>
        <end position="273"/>
    </location>
</feature>
<dbReference type="KEGG" id="ptrh:RsTaC01_0752"/>
<name>A0AA48I4P7_9FIRM</name>
<accession>A0AA48I4P7</accession>
<dbReference type="EMBL" id="AP027925">
    <property type="protein sequence ID" value="BED92857.1"/>
    <property type="molecule type" value="Genomic_DNA"/>
</dbReference>
<gene>
    <name evidence="2" type="ORF">RsTaC01_0752</name>
</gene>
<organism evidence="2">
    <name type="scientific">Candidatus Paraimprobicoccus trichonymphae</name>
    <dbReference type="NCBI Taxonomy" id="3033793"/>
    <lineage>
        <taxon>Bacteria</taxon>
        <taxon>Bacillati</taxon>
        <taxon>Bacillota</taxon>
        <taxon>Clostridia</taxon>
        <taxon>Candidatus Paraimprobicoccus</taxon>
    </lineage>
</organism>